<dbReference type="AlphaFoldDB" id="A0A9D4BSR0"/>
<dbReference type="EMBL" id="JAIWYP010000014">
    <property type="protein sequence ID" value="KAH3706817.1"/>
    <property type="molecule type" value="Genomic_DNA"/>
</dbReference>
<accession>A0A9D4BSR0</accession>
<name>A0A9D4BSR0_DREPO</name>
<evidence type="ECO:0000313" key="1">
    <source>
        <dbReference type="EMBL" id="KAH3706817.1"/>
    </source>
</evidence>
<evidence type="ECO:0000313" key="2">
    <source>
        <dbReference type="Proteomes" id="UP000828390"/>
    </source>
</evidence>
<comment type="caution">
    <text evidence="1">The sequence shown here is derived from an EMBL/GenBank/DDBJ whole genome shotgun (WGS) entry which is preliminary data.</text>
</comment>
<reference evidence="1" key="1">
    <citation type="journal article" date="2019" name="bioRxiv">
        <title>The Genome of the Zebra Mussel, Dreissena polymorpha: A Resource for Invasive Species Research.</title>
        <authorList>
            <person name="McCartney M.A."/>
            <person name="Auch B."/>
            <person name="Kono T."/>
            <person name="Mallez S."/>
            <person name="Zhang Y."/>
            <person name="Obille A."/>
            <person name="Becker A."/>
            <person name="Abrahante J.E."/>
            <person name="Garbe J."/>
            <person name="Badalamenti J.P."/>
            <person name="Herman A."/>
            <person name="Mangelson H."/>
            <person name="Liachko I."/>
            <person name="Sullivan S."/>
            <person name="Sone E.D."/>
            <person name="Koren S."/>
            <person name="Silverstein K.A.T."/>
            <person name="Beckman K.B."/>
            <person name="Gohl D.M."/>
        </authorList>
    </citation>
    <scope>NUCLEOTIDE SEQUENCE</scope>
    <source>
        <strain evidence="1">Duluth1</strain>
        <tissue evidence="1">Whole animal</tissue>
    </source>
</reference>
<sequence length="86" mass="9470">MERSLCCIFSTLLRDFPVPEVSVYSDVSSTFPLSLTAPVYSAALPLHTTVEPTSKRGDFLSSHVGSGDDASPRSCCWCVWTDRIRI</sequence>
<proteinExistence type="predicted"/>
<reference evidence="1" key="2">
    <citation type="submission" date="2020-11" db="EMBL/GenBank/DDBJ databases">
        <authorList>
            <person name="McCartney M.A."/>
            <person name="Auch B."/>
            <person name="Kono T."/>
            <person name="Mallez S."/>
            <person name="Becker A."/>
            <person name="Gohl D.M."/>
            <person name="Silverstein K.A.T."/>
            <person name="Koren S."/>
            <person name="Bechman K.B."/>
            <person name="Herman A."/>
            <person name="Abrahante J.E."/>
            <person name="Garbe J."/>
        </authorList>
    </citation>
    <scope>NUCLEOTIDE SEQUENCE</scope>
    <source>
        <strain evidence="1">Duluth1</strain>
        <tissue evidence="1">Whole animal</tissue>
    </source>
</reference>
<keyword evidence="2" id="KW-1185">Reference proteome</keyword>
<organism evidence="1 2">
    <name type="scientific">Dreissena polymorpha</name>
    <name type="common">Zebra mussel</name>
    <name type="synonym">Mytilus polymorpha</name>
    <dbReference type="NCBI Taxonomy" id="45954"/>
    <lineage>
        <taxon>Eukaryota</taxon>
        <taxon>Metazoa</taxon>
        <taxon>Spiralia</taxon>
        <taxon>Lophotrochozoa</taxon>
        <taxon>Mollusca</taxon>
        <taxon>Bivalvia</taxon>
        <taxon>Autobranchia</taxon>
        <taxon>Heteroconchia</taxon>
        <taxon>Euheterodonta</taxon>
        <taxon>Imparidentia</taxon>
        <taxon>Neoheterodontei</taxon>
        <taxon>Myida</taxon>
        <taxon>Dreissenoidea</taxon>
        <taxon>Dreissenidae</taxon>
        <taxon>Dreissena</taxon>
    </lineage>
</organism>
<gene>
    <name evidence="1" type="ORF">DPMN_066207</name>
</gene>
<dbReference type="Proteomes" id="UP000828390">
    <property type="component" value="Unassembled WGS sequence"/>
</dbReference>
<protein>
    <submittedName>
        <fullName evidence="1">Uncharacterized protein</fullName>
    </submittedName>
</protein>